<dbReference type="HOGENOM" id="CLU_138472_1_0_6"/>
<evidence type="ECO:0000313" key="6">
    <source>
        <dbReference type="EMBL" id="CDZ92967.1"/>
    </source>
</evidence>
<feature type="compositionally biased region" description="Polar residues" evidence="5">
    <location>
        <begin position="145"/>
        <end position="156"/>
    </location>
</feature>
<protein>
    <submittedName>
        <fullName evidence="6">FlgN family protein</fullName>
    </submittedName>
</protein>
<evidence type="ECO:0000256" key="1">
    <source>
        <dbReference type="ARBA" id="ARBA00002397"/>
    </source>
</evidence>
<accession>A0A078LRI9</accession>
<proteinExistence type="inferred from homology"/>
<evidence type="ECO:0000256" key="3">
    <source>
        <dbReference type="ARBA" id="ARBA00022795"/>
    </source>
</evidence>
<dbReference type="Pfam" id="PF05130">
    <property type="entry name" value="FlgN"/>
    <property type="match status" value="1"/>
</dbReference>
<dbReference type="STRING" id="1499686.BN1079_00246"/>
<dbReference type="InterPro" id="IPR007809">
    <property type="entry name" value="FlgN-like"/>
</dbReference>
<feature type="coiled-coil region" evidence="4">
    <location>
        <begin position="7"/>
        <end position="49"/>
    </location>
</feature>
<dbReference type="InterPro" id="IPR036679">
    <property type="entry name" value="FlgN-like_sf"/>
</dbReference>
<name>A0A078LRI9_9PSED</name>
<keyword evidence="3" id="KW-1005">Bacterial flagellum biogenesis</keyword>
<dbReference type="EMBL" id="CCSF01000001">
    <property type="protein sequence ID" value="CDZ92967.1"/>
    <property type="molecule type" value="Genomic_DNA"/>
</dbReference>
<keyword evidence="7" id="KW-1185">Reference proteome</keyword>
<sequence length="156" mass="16847">MRDTELLQQLTEDVGTAQKLLELMDAEYLALAERNLAGLEALLTQKQALLAILGQHGTLRSQTLAKSQLSIDKNGLAAFAAASTVGPGILEQAELLDKALEACRIANERNGQQIRNNQSAVNSMLTVLQGNNQTPDLYDRRGSAAKSSYNRPLSQA</sequence>
<dbReference type="eggNOG" id="COG3418">
    <property type="taxonomic scope" value="Bacteria"/>
</dbReference>
<dbReference type="OrthoDB" id="5734604at2"/>
<reference evidence="6 7" key="1">
    <citation type="submission" date="2014-07" db="EMBL/GenBank/DDBJ databases">
        <authorList>
            <person name="Urmite Genomes Urmite Genomes"/>
        </authorList>
    </citation>
    <scope>NUCLEOTIDE SEQUENCE [LARGE SCALE GENOMIC DNA]</scope>
    <source>
        <strain evidence="6 7">20_BN</strain>
    </source>
</reference>
<dbReference type="Gene3D" id="1.20.58.300">
    <property type="entry name" value="FlgN-like"/>
    <property type="match status" value="1"/>
</dbReference>
<evidence type="ECO:0000256" key="2">
    <source>
        <dbReference type="ARBA" id="ARBA00007703"/>
    </source>
</evidence>
<dbReference type="RefSeq" id="WP_037021718.1">
    <property type="nucleotide sequence ID" value="NZ_CCSF01000001.1"/>
</dbReference>
<evidence type="ECO:0000313" key="7">
    <source>
        <dbReference type="Proteomes" id="UP000053902"/>
    </source>
</evidence>
<feature type="region of interest" description="Disordered" evidence="5">
    <location>
        <begin position="132"/>
        <end position="156"/>
    </location>
</feature>
<evidence type="ECO:0000256" key="4">
    <source>
        <dbReference type="SAM" id="Coils"/>
    </source>
</evidence>
<comment type="similarity">
    <text evidence="2">Belongs to the FlgN family.</text>
</comment>
<dbReference type="AlphaFoldDB" id="A0A078LRI9"/>
<evidence type="ECO:0000256" key="5">
    <source>
        <dbReference type="SAM" id="MobiDB-lite"/>
    </source>
</evidence>
<gene>
    <name evidence="6" type="ORF">BN1079_00246</name>
</gene>
<keyword evidence="4" id="KW-0175">Coiled coil</keyword>
<organism evidence="6 7">
    <name type="scientific">Pseudomonas saudiphocaensis</name>
    <dbReference type="NCBI Taxonomy" id="1499686"/>
    <lineage>
        <taxon>Bacteria</taxon>
        <taxon>Pseudomonadati</taxon>
        <taxon>Pseudomonadota</taxon>
        <taxon>Gammaproteobacteria</taxon>
        <taxon>Pseudomonadales</taxon>
        <taxon>Pseudomonadaceae</taxon>
        <taxon>Pseudomonas</taxon>
    </lineage>
</organism>
<dbReference type="SUPFAM" id="SSF140566">
    <property type="entry name" value="FlgN-like"/>
    <property type="match status" value="1"/>
</dbReference>
<comment type="function">
    <text evidence="1">Required for the efficient initiation of filament assembly.</text>
</comment>
<dbReference type="GO" id="GO:0044780">
    <property type="term" value="P:bacterial-type flagellum assembly"/>
    <property type="evidence" value="ECO:0007669"/>
    <property type="project" value="InterPro"/>
</dbReference>
<dbReference type="Proteomes" id="UP000053902">
    <property type="component" value="Unassembled WGS sequence"/>
</dbReference>